<dbReference type="Proteomes" id="UP000478052">
    <property type="component" value="Unassembled WGS sequence"/>
</dbReference>
<dbReference type="EMBL" id="VUJU01017162">
    <property type="protein sequence ID" value="KAF0685076.1"/>
    <property type="molecule type" value="Genomic_DNA"/>
</dbReference>
<organism evidence="1 2">
    <name type="scientific">Aphis craccivora</name>
    <name type="common">Cowpea aphid</name>
    <dbReference type="NCBI Taxonomy" id="307492"/>
    <lineage>
        <taxon>Eukaryota</taxon>
        <taxon>Metazoa</taxon>
        <taxon>Ecdysozoa</taxon>
        <taxon>Arthropoda</taxon>
        <taxon>Hexapoda</taxon>
        <taxon>Insecta</taxon>
        <taxon>Pterygota</taxon>
        <taxon>Neoptera</taxon>
        <taxon>Paraneoptera</taxon>
        <taxon>Hemiptera</taxon>
        <taxon>Sternorrhyncha</taxon>
        <taxon>Aphidomorpha</taxon>
        <taxon>Aphidoidea</taxon>
        <taxon>Aphididae</taxon>
        <taxon>Aphidini</taxon>
        <taxon>Aphis</taxon>
        <taxon>Aphis</taxon>
    </lineage>
</organism>
<gene>
    <name evidence="1" type="ORF">FWK35_00037336</name>
</gene>
<keyword evidence="2" id="KW-1185">Reference proteome</keyword>
<name>A0A6G0VHR7_APHCR</name>
<reference evidence="1 2" key="1">
    <citation type="submission" date="2019-08" db="EMBL/GenBank/DDBJ databases">
        <title>Whole genome of Aphis craccivora.</title>
        <authorList>
            <person name="Voronova N.V."/>
            <person name="Shulinski R.S."/>
            <person name="Bandarenka Y.V."/>
            <person name="Zhorov D.G."/>
            <person name="Warner D."/>
        </authorList>
    </citation>
    <scope>NUCLEOTIDE SEQUENCE [LARGE SCALE GENOMIC DNA]</scope>
    <source>
        <strain evidence="1">180601</strain>
        <tissue evidence="1">Whole Body</tissue>
    </source>
</reference>
<evidence type="ECO:0000313" key="2">
    <source>
        <dbReference type="Proteomes" id="UP000478052"/>
    </source>
</evidence>
<proteinExistence type="predicted"/>
<comment type="caution">
    <text evidence="1">The sequence shown here is derived from an EMBL/GenBank/DDBJ whole genome shotgun (WGS) entry which is preliminary data.</text>
</comment>
<evidence type="ECO:0000313" key="1">
    <source>
        <dbReference type="EMBL" id="KAF0685076.1"/>
    </source>
</evidence>
<protein>
    <submittedName>
        <fullName evidence="1">Uncharacterized protein</fullName>
    </submittedName>
</protein>
<accession>A0A6G0VHR7</accession>
<dbReference type="AlphaFoldDB" id="A0A6G0VHR7"/>
<sequence>MIYFHHYCFSKNKNTNQNKNQPVYFKDEMRGTILKEFVSLRPKLYAYKTENNAEVKNLKV</sequence>